<keyword evidence="6" id="KW-0158">Chromosome</keyword>
<keyword evidence="11" id="KW-0995">Kinetochore</keyword>
<evidence type="ECO:0000256" key="9">
    <source>
        <dbReference type="ARBA" id="ARBA00022776"/>
    </source>
</evidence>
<dbReference type="PANTHER" id="PTHR28262:SF1">
    <property type="entry name" value="DASH COMPLEX SUBUNIT SPC19"/>
    <property type="match status" value="1"/>
</dbReference>
<keyword evidence="8" id="KW-0493">Microtubule</keyword>
<keyword evidence="13" id="KW-0539">Nucleus</keyword>
<keyword evidence="7" id="KW-0963">Cytoplasm</keyword>
<evidence type="ECO:0000256" key="11">
    <source>
        <dbReference type="ARBA" id="ARBA00022838"/>
    </source>
</evidence>
<feature type="coiled-coil region" evidence="17">
    <location>
        <begin position="83"/>
        <end position="124"/>
    </location>
</feature>
<feature type="coiled-coil region" evidence="17">
    <location>
        <begin position="12"/>
        <end position="39"/>
    </location>
</feature>
<evidence type="ECO:0000256" key="10">
    <source>
        <dbReference type="ARBA" id="ARBA00022829"/>
    </source>
</evidence>
<gene>
    <name evidence="18" type="ORF">LELG_01524</name>
</gene>
<dbReference type="STRING" id="379508.A5DVY8"/>
<dbReference type="Pfam" id="PF08287">
    <property type="entry name" value="DASH_Spc19"/>
    <property type="match status" value="1"/>
</dbReference>
<dbReference type="GO" id="GO:0005876">
    <property type="term" value="C:spindle microtubule"/>
    <property type="evidence" value="ECO:0007669"/>
    <property type="project" value="InterPro"/>
</dbReference>
<dbReference type="AlphaFoldDB" id="A5DVY8"/>
<dbReference type="EMBL" id="CH981525">
    <property type="protein sequence ID" value="EDK43346.1"/>
    <property type="molecule type" value="Genomic_DNA"/>
</dbReference>
<evidence type="ECO:0000256" key="13">
    <source>
        <dbReference type="ARBA" id="ARBA00023242"/>
    </source>
</evidence>
<evidence type="ECO:0000256" key="1">
    <source>
        <dbReference type="ARBA" id="ARBA00004123"/>
    </source>
</evidence>
<keyword evidence="14" id="KW-0137">Centromere</keyword>
<keyword evidence="10" id="KW-0159">Chromosome partition</keyword>
<evidence type="ECO:0000256" key="16">
    <source>
        <dbReference type="ARBA" id="ARBA00046633"/>
    </source>
</evidence>
<evidence type="ECO:0000256" key="17">
    <source>
        <dbReference type="SAM" id="Coils"/>
    </source>
</evidence>
<dbReference type="PANTHER" id="PTHR28262">
    <property type="entry name" value="DASH COMPLEX SUBUNIT SPC19"/>
    <property type="match status" value="1"/>
</dbReference>
<organism evidence="18 19">
    <name type="scientific">Lodderomyces elongisporus (strain ATCC 11503 / CBS 2605 / JCM 1781 / NBRC 1676 / NRRL YB-4239)</name>
    <name type="common">Yeast</name>
    <name type="synonym">Saccharomyces elongisporus</name>
    <dbReference type="NCBI Taxonomy" id="379508"/>
    <lineage>
        <taxon>Eukaryota</taxon>
        <taxon>Fungi</taxon>
        <taxon>Dikarya</taxon>
        <taxon>Ascomycota</taxon>
        <taxon>Saccharomycotina</taxon>
        <taxon>Pichiomycetes</taxon>
        <taxon>Debaryomycetaceae</taxon>
        <taxon>Candida/Lodderomyces clade</taxon>
        <taxon>Lodderomyces</taxon>
    </lineage>
</organism>
<dbReference type="eggNOG" id="ENOG502SDEQ">
    <property type="taxonomic scope" value="Eukaryota"/>
</dbReference>
<evidence type="ECO:0000256" key="8">
    <source>
        <dbReference type="ARBA" id="ARBA00022701"/>
    </source>
</evidence>
<dbReference type="GO" id="GO:0042729">
    <property type="term" value="C:DASH complex"/>
    <property type="evidence" value="ECO:0007669"/>
    <property type="project" value="InterPro"/>
</dbReference>
<dbReference type="InParanoid" id="A5DVY8"/>
<evidence type="ECO:0000256" key="3">
    <source>
        <dbReference type="ARBA" id="ARBA00004629"/>
    </source>
</evidence>
<evidence type="ECO:0000313" key="18">
    <source>
        <dbReference type="EMBL" id="EDK43346.1"/>
    </source>
</evidence>
<keyword evidence="17" id="KW-0175">Coiled coil</keyword>
<dbReference type="OMA" id="HKNGYDV"/>
<dbReference type="VEuPathDB" id="FungiDB:LELG_01524"/>
<evidence type="ECO:0000256" key="2">
    <source>
        <dbReference type="ARBA" id="ARBA00004186"/>
    </source>
</evidence>
<dbReference type="Proteomes" id="UP000001996">
    <property type="component" value="Unassembled WGS sequence"/>
</dbReference>
<dbReference type="InterPro" id="IPR013251">
    <property type="entry name" value="DASH_Spc19"/>
</dbReference>
<evidence type="ECO:0000256" key="6">
    <source>
        <dbReference type="ARBA" id="ARBA00022454"/>
    </source>
</evidence>
<dbReference type="GO" id="GO:0008608">
    <property type="term" value="P:attachment of spindle microtubules to kinetochore"/>
    <property type="evidence" value="ECO:0007669"/>
    <property type="project" value="InterPro"/>
</dbReference>
<comment type="similarity">
    <text evidence="4">Belongs to the DASH complex SPC19 family.</text>
</comment>
<evidence type="ECO:0000313" key="19">
    <source>
        <dbReference type="Proteomes" id="UP000001996"/>
    </source>
</evidence>
<keyword evidence="9" id="KW-0498">Mitosis</keyword>
<sequence>MSKQRTSSYYTYNNLENCNRSLRESIQLLQRTRELLQDTTLDAERLPKILNTKRVYGLIPEFDLEDARTNYKSSITPQITEQLLVIEDEVQQLVQKRDQLQSKLNLVRGRLSNYEEQHDNVKRDLNLNLDLDLDLDLDLLVNNQSYDQEQLQRLRMLRNRKKRLQHTLSRSQHVPNLRYGS</sequence>
<evidence type="ECO:0000256" key="14">
    <source>
        <dbReference type="ARBA" id="ARBA00023328"/>
    </source>
</evidence>
<accession>A5DVY8</accession>
<evidence type="ECO:0000256" key="7">
    <source>
        <dbReference type="ARBA" id="ARBA00022490"/>
    </source>
</evidence>
<evidence type="ECO:0000256" key="15">
    <source>
        <dbReference type="ARBA" id="ARBA00032583"/>
    </source>
</evidence>
<name>A5DVY8_LODEL</name>
<keyword evidence="9" id="KW-0132">Cell division</keyword>
<dbReference type="KEGG" id="lel:PVL30_001494"/>
<dbReference type="OrthoDB" id="3361333at2759"/>
<dbReference type="HOGENOM" id="CLU_112993_1_0_1"/>
<evidence type="ECO:0000256" key="12">
    <source>
        <dbReference type="ARBA" id="ARBA00023212"/>
    </source>
</evidence>
<comment type="subcellular location">
    <subcellularLocation>
        <location evidence="3">Chromosome</location>
        <location evidence="3">Centromere</location>
        <location evidence="3">Kinetochore</location>
    </subcellularLocation>
    <subcellularLocation>
        <location evidence="2">Cytoplasm</location>
        <location evidence="2">Cytoskeleton</location>
        <location evidence="2">Spindle</location>
    </subcellularLocation>
    <subcellularLocation>
        <location evidence="1">Nucleus</location>
    </subcellularLocation>
</comment>
<evidence type="ECO:0000256" key="5">
    <source>
        <dbReference type="ARBA" id="ARBA00016329"/>
    </source>
</evidence>
<keyword evidence="12" id="KW-0206">Cytoskeleton</keyword>
<reference evidence="18 19" key="1">
    <citation type="journal article" date="2009" name="Nature">
        <title>Evolution of pathogenicity and sexual reproduction in eight Candida genomes.</title>
        <authorList>
            <person name="Butler G."/>
            <person name="Rasmussen M.D."/>
            <person name="Lin M.F."/>
            <person name="Santos M.A."/>
            <person name="Sakthikumar S."/>
            <person name="Munro C.A."/>
            <person name="Rheinbay E."/>
            <person name="Grabherr M."/>
            <person name="Forche A."/>
            <person name="Reedy J.L."/>
            <person name="Agrafioti I."/>
            <person name="Arnaud M.B."/>
            <person name="Bates S."/>
            <person name="Brown A.J."/>
            <person name="Brunke S."/>
            <person name="Costanzo M.C."/>
            <person name="Fitzpatrick D.A."/>
            <person name="de Groot P.W."/>
            <person name="Harris D."/>
            <person name="Hoyer L.L."/>
            <person name="Hube B."/>
            <person name="Klis F.M."/>
            <person name="Kodira C."/>
            <person name="Lennard N."/>
            <person name="Logue M.E."/>
            <person name="Martin R."/>
            <person name="Neiman A.M."/>
            <person name="Nikolaou E."/>
            <person name="Quail M.A."/>
            <person name="Quinn J."/>
            <person name="Santos M.C."/>
            <person name="Schmitzberger F.F."/>
            <person name="Sherlock G."/>
            <person name="Shah P."/>
            <person name="Silverstein K.A."/>
            <person name="Skrzypek M.S."/>
            <person name="Soll D."/>
            <person name="Staggs R."/>
            <person name="Stansfield I."/>
            <person name="Stumpf M.P."/>
            <person name="Sudbery P.E."/>
            <person name="Srikantha T."/>
            <person name="Zeng Q."/>
            <person name="Berman J."/>
            <person name="Berriman M."/>
            <person name="Heitman J."/>
            <person name="Gow N.A."/>
            <person name="Lorenz M.C."/>
            <person name="Birren B.W."/>
            <person name="Kellis M."/>
            <person name="Cuomo C.A."/>
        </authorList>
    </citation>
    <scope>NUCLEOTIDE SEQUENCE [LARGE SCALE GENOMIC DNA]</scope>
    <source>
        <strain evidence="19">ATCC 11503 / BCRC 21390 / CBS 2605 / JCM 1781 / NBRC 1676 / NRRL YB-4239</strain>
    </source>
</reference>
<comment type="subunit">
    <text evidence="16">Component of the DASH complex consisting of ASK1, DAD1, DAD2, DAD3, DAD4, DAM1, DUO1, HSK3, SPC19 and SPC34, with a stoichiometry of one copy of each subunit per complex. Multiple DASH complexes oligomerize to form a ring that encircles spindle microtubules and organizes the rod-like NDC80 complexes of the outer kinetochore. DASH complex oligomerization strengthens microtubule attachments. On cytoplasmic microtubules, DASH complexes appear to form patches instead of rings.</text>
</comment>
<dbReference type="FunCoup" id="A5DVY8">
    <property type="interactions" value="25"/>
</dbReference>
<keyword evidence="19" id="KW-1185">Reference proteome</keyword>
<proteinExistence type="inferred from homology"/>
<keyword evidence="9" id="KW-0131">Cell cycle</keyword>
<protein>
    <recommendedName>
        <fullName evidence="5">DASH complex subunit SPC19</fullName>
    </recommendedName>
    <alternativeName>
        <fullName evidence="15">Outer kinetochore protein SPC19</fullName>
    </alternativeName>
</protein>
<evidence type="ECO:0000256" key="4">
    <source>
        <dbReference type="ARBA" id="ARBA00008952"/>
    </source>
</evidence>
<dbReference type="GeneID" id="5234139"/>